<feature type="region of interest" description="Disordered" evidence="1">
    <location>
        <begin position="223"/>
        <end position="242"/>
    </location>
</feature>
<dbReference type="GO" id="GO:0016788">
    <property type="term" value="F:hydrolase activity, acting on ester bonds"/>
    <property type="evidence" value="ECO:0007669"/>
    <property type="project" value="InterPro"/>
</dbReference>
<evidence type="ECO:0000313" key="2">
    <source>
        <dbReference type="EMBL" id="CDO56928.1"/>
    </source>
</evidence>
<comment type="caution">
    <text evidence="2">The sequence shown here is derived from an EMBL/GenBank/DDBJ whole genome shotgun (WGS) entry which is preliminary data.</text>
</comment>
<evidence type="ECO:0000256" key="1">
    <source>
        <dbReference type="SAM" id="MobiDB-lite"/>
    </source>
</evidence>
<evidence type="ECO:0000313" key="3">
    <source>
        <dbReference type="Proteomes" id="UP000242525"/>
    </source>
</evidence>
<proteinExistence type="predicted"/>
<feature type="compositionally biased region" description="Basic and acidic residues" evidence="1">
    <location>
        <begin position="324"/>
        <end position="336"/>
    </location>
</feature>
<feature type="region of interest" description="Disordered" evidence="1">
    <location>
        <begin position="321"/>
        <end position="341"/>
    </location>
</feature>
<accession>A0A0J9XH96</accession>
<dbReference type="InterPro" id="IPR053044">
    <property type="entry name" value="Metallo-hydrolase/TatD-type"/>
</dbReference>
<dbReference type="Gene3D" id="3.20.20.140">
    <property type="entry name" value="Metal-dependent hydrolases"/>
    <property type="match status" value="2"/>
</dbReference>
<dbReference type="AlphaFoldDB" id="A0A0J9XH96"/>
<dbReference type="Pfam" id="PF01026">
    <property type="entry name" value="TatD_DNase"/>
    <property type="match status" value="1"/>
</dbReference>
<feature type="compositionally biased region" description="Polar residues" evidence="1">
    <location>
        <begin position="7"/>
        <end position="32"/>
    </location>
</feature>
<dbReference type="PANTHER" id="PTHR47345:SF1">
    <property type="entry name" value="CUT9-INTERACTING PROTEIN SCN1"/>
    <property type="match status" value="1"/>
</dbReference>
<reference evidence="2" key="1">
    <citation type="submission" date="2014-03" db="EMBL/GenBank/DDBJ databases">
        <authorList>
            <person name="Casaregola S."/>
        </authorList>
    </citation>
    <scope>NUCLEOTIDE SEQUENCE [LARGE SCALE GENOMIC DNA]</scope>
    <source>
        <strain evidence="2">CLIB 918</strain>
    </source>
</reference>
<dbReference type="OrthoDB" id="413993at2759"/>
<dbReference type="SUPFAM" id="SSF51556">
    <property type="entry name" value="Metallo-dependent hydrolases"/>
    <property type="match status" value="1"/>
</dbReference>
<dbReference type="PANTHER" id="PTHR47345">
    <property type="entry name" value="CUT9-INTERACTING PROTEIN SCN1"/>
    <property type="match status" value="1"/>
</dbReference>
<keyword evidence="3" id="KW-1185">Reference proteome</keyword>
<dbReference type="InterPro" id="IPR001130">
    <property type="entry name" value="TatD-like"/>
</dbReference>
<sequence>MCVDISDQASAASTNHHCESNNTSSVTDSNEQSSFSDAHCHIFPYVTAPGAQSIMVPPPEAISPSTTLEAIRDMVHRTQTAAAVMSTDLGDMATVCALQHLMQESAAAAADPSQAQIVPAFGVHPWYSYKYYIPTSEQGEAEAPALTGAAKAAHYAAVLSPAPDAAFVAALPDPVSFYTVLRQLEAHLVEFPEAIVGECGLDKIFRIQNPFYSATAAAVTTTDATAGEKTPADRQPQQPKLSRHVVKMSHQTALLRLQLEVAARHTRPVSLHCVKAPTALLDLVRAMAVPPPALCLHSYTGSVEYLVNNWYAAERASVKLQQKQQRERENKGKPVNDDDTVAPASAPTFPRIYVSLSTIFNNDARHATTFKDLVQAIPSDRLLLESDHYIGEHGWDQMNRAVATSVAAILGGTVPAVLDQTGENFRQFCRVPRL</sequence>
<organism evidence="2 3">
    <name type="scientific">Geotrichum candidum</name>
    <name type="common">Oospora lactis</name>
    <name type="synonym">Dipodascus geotrichum</name>
    <dbReference type="NCBI Taxonomy" id="1173061"/>
    <lineage>
        <taxon>Eukaryota</taxon>
        <taxon>Fungi</taxon>
        <taxon>Dikarya</taxon>
        <taxon>Ascomycota</taxon>
        <taxon>Saccharomycotina</taxon>
        <taxon>Dipodascomycetes</taxon>
        <taxon>Dipodascales</taxon>
        <taxon>Dipodascaceae</taxon>
        <taxon>Geotrichum</taxon>
    </lineage>
</organism>
<gene>
    <name evidence="2" type="ORF">BN980_GECA17s02199g</name>
</gene>
<dbReference type="InterPro" id="IPR032466">
    <property type="entry name" value="Metal_Hydrolase"/>
</dbReference>
<evidence type="ECO:0008006" key="4">
    <source>
        <dbReference type="Google" id="ProtNLM"/>
    </source>
</evidence>
<protein>
    <recommendedName>
        <fullName evidence="4">Amidohydrolase-related domain-containing protein</fullName>
    </recommendedName>
</protein>
<dbReference type="Proteomes" id="UP000242525">
    <property type="component" value="Unassembled WGS sequence"/>
</dbReference>
<feature type="region of interest" description="Disordered" evidence="1">
    <location>
        <begin position="1"/>
        <end position="32"/>
    </location>
</feature>
<name>A0A0J9XH96_GEOCN</name>
<dbReference type="EMBL" id="CCBN010000017">
    <property type="protein sequence ID" value="CDO56928.1"/>
    <property type="molecule type" value="Genomic_DNA"/>
</dbReference>